<organism evidence="2 3">
    <name type="scientific">Pyricularia oryzae</name>
    <name type="common">Rice blast fungus</name>
    <name type="synonym">Magnaporthe oryzae</name>
    <dbReference type="NCBI Taxonomy" id="318829"/>
    <lineage>
        <taxon>Eukaryota</taxon>
        <taxon>Fungi</taxon>
        <taxon>Dikarya</taxon>
        <taxon>Ascomycota</taxon>
        <taxon>Pezizomycotina</taxon>
        <taxon>Sordariomycetes</taxon>
        <taxon>Sordariomycetidae</taxon>
        <taxon>Magnaporthales</taxon>
        <taxon>Pyriculariaceae</taxon>
        <taxon>Pyricularia</taxon>
    </lineage>
</organism>
<accession>A0A4P7NLI1</accession>
<feature type="region of interest" description="Disordered" evidence="1">
    <location>
        <begin position="57"/>
        <end position="76"/>
    </location>
</feature>
<dbReference type="EMBL" id="CP034208">
    <property type="protein sequence ID" value="QBZ62936.1"/>
    <property type="molecule type" value="Genomic_DNA"/>
</dbReference>
<gene>
    <name evidence="2" type="ORF">PoMZ_11826</name>
</gene>
<dbReference type="Proteomes" id="UP000294847">
    <property type="component" value="Chromosome 5"/>
</dbReference>
<name>A0A4P7NLI1_PYROR</name>
<evidence type="ECO:0000256" key="1">
    <source>
        <dbReference type="SAM" id="MobiDB-lite"/>
    </source>
</evidence>
<proteinExistence type="predicted"/>
<sequence>MDVRYQLAPLAAARIDAVEISLVVMLPALARGQNVGDLEDQLGHILGGRPLDVVHGAQAPGKRAEGERAGHDGRQPLLPVPGALVAPRAGDLAHAHHGRRHAAALPGLVEDQRADQLGAPVAGRGQRQVVGAALRERLGSGPPVGRADGADKDDVDVLGGLEGEVDKVARRRHVRLKGLDRHVEVDGPGVVHDAVRVAEQSVVRLGVEPQVRSGQVRVVELDLGERGRQPALGAELLLPRAAVVAPHVEDVGPQRARGAREDDGLVGLGRRGLVLLRGRVAAQTPRVLFKLRLHGLDAGGRAAVVVVVAVCVAVLLPVDYRVEDVSGQLLGGRVGVDEAWREDRGRRPGQAGGLEAAADHAHGVEDLQGVDAGGEKVPVERELLALVVHLAELLKQFPDGLGQLGLGGDVDGDGRVGGAVGLHAGLFVQGVRLELVELDGGGALHRALAGAGEGLVRARHQDQLLGDAAVGDGDAVGLLDERPDALDEAVGLLVVLGRELGQRGLDDQRGLEPACADDHGGLEVRVAGDGGLDGDGVELLAVGEDDDVVGAAVVLPVVGQRRVLDVQVLGRVLVQVGEGVEDALGSGRVVLLLALDDVLVHLTLVGQVAVGNPLVAHPLRVDDEPLPELGVPLHVVGQRGGLGVADHVEQPDALAHREAVAGLGVQGPAAKEDVVEPPQGVDGLGDVGDLVQDGGREDGHVDVDVGQGVHDGLRRHGPRGDAERDGHGKVDGPQEADVQAGGVEQRHRVQDAPAGHARAEDCGAAHELGRRVEGIRHGQHAHAHKHGLREPGAAAGVHHHEGVPLGLLKRLCVGYVRRLAALVCAPAVDPLLRRVHPDAHHGRALVQPQPDLVVVLWVVVDGVAVGLVKEVQLRRLGVPRRDEERLHAGLDAGHGEDDVARVAGAEVRQRRELVLRPRVAAPVGLAVAAAAAARAPRQYVLLLLQQVAGHAVDGARHLPVAQRLPAVLGVVGAWHREHLPVRCGPGQVVQDLWD</sequence>
<evidence type="ECO:0000313" key="2">
    <source>
        <dbReference type="EMBL" id="QBZ62936.1"/>
    </source>
</evidence>
<reference evidence="2 3" key="1">
    <citation type="journal article" date="2019" name="Mol. Biol. Evol.">
        <title>Blast fungal genomes show frequent chromosomal changes, gene gains and losses, and effector gene turnover.</title>
        <authorList>
            <person name="Gomez Luciano L.B."/>
            <person name="Jason Tsai I."/>
            <person name="Chuma I."/>
            <person name="Tosa Y."/>
            <person name="Chen Y.H."/>
            <person name="Li J.Y."/>
            <person name="Li M.Y."/>
            <person name="Jade Lu M.Y."/>
            <person name="Nakayashiki H."/>
            <person name="Li W.H."/>
        </authorList>
    </citation>
    <scope>NUCLEOTIDE SEQUENCE [LARGE SCALE GENOMIC DNA]</scope>
    <source>
        <strain evidence="2">MZ5-1-6</strain>
    </source>
</reference>
<evidence type="ECO:0000313" key="3">
    <source>
        <dbReference type="Proteomes" id="UP000294847"/>
    </source>
</evidence>
<feature type="region of interest" description="Disordered" evidence="1">
    <location>
        <begin position="701"/>
        <end position="760"/>
    </location>
</feature>
<protein>
    <submittedName>
        <fullName evidence="2">Uncharacterized protein</fullName>
    </submittedName>
</protein>
<dbReference type="AlphaFoldDB" id="A0A4P7NLI1"/>
<feature type="compositionally biased region" description="Basic and acidic residues" evidence="1">
    <location>
        <begin position="711"/>
        <end position="732"/>
    </location>
</feature>
<feature type="compositionally biased region" description="Basic and acidic residues" evidence="1">
    <location>
        <begin position="62"/>
        <end position="74"/>
    </location>
</feature>